<dbReference type="PANTHER" id="PTHR43547:SF2">
    <property type="entry name" value="HYBRID SIGNAL TRANSDUCTION HISTIDINE KINASE C"/>
    <property type="match status" value="1"/>
</dbReference>
<dbReference type="InterPro" id="IPR018062">
    <property type="entry name" value="HTH_AraC-typ_CS"/>
</dbReference>
<dbReference type="GO" id="GO:0000155">
    <property type="term" value="F:phosphorelay sensor kinase activity"/>
    <property type="evidence" value="ECO:0007669"/>
    <property type="project" value="TreeGrafter"/>
</dbReference>
<dbReference type="InterPro" id="IPR011006">
    <property type="entry name" value="CheY-like_superfamily"/>
</dbReference>
<reference evidence="9" key="1">
    <citation type="submission" date="2017-02" db="EMBL/GenBank/DDBJ databases">
        <authorList>
            <person name="Varghese N."/>
            <person name="Submissions S."/>
        </authorList>
    </citation>
    <scope>NUCLEOTIDE SEQUENCE [LARGE SCALE GENOMIC DNA]</scope>
    <source>
        <strain evidence="9">DSM 22224</strain>
    </source>
</reference>
<dbReference type="PROSITE" id="PS50110">
    <property type="entry name" value="RESPONSE_REGULATORY"/>
    <property type="match status" value="1"/>
</dbReference>
<keyword evidence="1 5" id="KW-0597">Phosphoprotein</keyword>
<evidence type="ECO:0000256" key="5">
    <source>
        <dbReference type="PROSITE-ProRule" id="PRU00169"/>
    </source>
</evidence>
<accession>A0A1T4LUE2</accession>
<evidence type="ECO:0000256" key="4">
    <source>
        <dbReference type="ARBA" id="ARBA00023163"/>
    </source>
</evidence>
<evidence type="ECO:0000259" key="6">
    <source>
        <dbReference type="PROSITE" id="PS01124"/>
    </source>
</evidence>
<dbReference type="PANTHER" id="PTHR43547">
    <property type="entry name" value="TWO-COMPONENT HISTIDINE KINASE"/>
    <property type="match status" value="1"/>
</dbReference>
<dbReference type="InterPro" id="IPR001789">
    <property type="entry name" value="Sig_transdc_resp-reg_receiver"/>
</dbReference>
<proteinExistence type="predicted"/>
<gene>
    <name evidence="8" type="ORF">SAMN04488128_101811</name>
</gene>
<organism evidence="8 9">
    <name type="scientific">Chitinophaga eiseniae</name>
    <dbReference type="NCBI Taxonomy" id="634771"/>
    <lineage>
        <taxon>Bacteria</taxon>
        <taxon>Pseudomonadati</taxon>
        <taxon>Bacteroidota</taxon>
        <taxon>Chitinophagia</taxon>
        <taxon>Chitinophagales</taxon>
        <taxon>Chitinophagaceae</taxon>
        <taxon>Chitinophaga</taxon>
    </lineage>
</organism>
<dbReference type="RefSeq" id="WP_078667459.1">
    <property type="nucleotide sequence ID" value="NZ_FUWZ01000001.1"/>
</dbReference>
<dbReference type="SUPFAM" id="SSF52172">
    <property type="entry name" value="CheY-like"/>
    <property type="match status" value="1"/>
</dbReference>
<dbReference type="InterPro" id="IPR018060">
    <property type="entry name" value="HTH_AraC"/>
</dbReference>
<dbReference type="PROSITE" id="PS01124">
    <property type="entry name" value="HTH_ARAC_FAMILY_2"/>
    <property type="match status" value="1"/>
</dbReference>
<evidence type="ECO:0000313" key="9">
    <source>
        <dbReference type="Proteomes" id="UP000190367"/>
    </source>
</evidence>
<feature type="modified residue" description="4-aspartylphosphate" evidence="5">
    <location>
        <position position="58"/>
    </location>
</feature>
<keyword evidence="9" id="KW-1185">Reference proteome</keyword>
<sequence>MEKHIIARPQLLLVDDNQEILDFIADDLQDKYHIVTAKDGVTALSVLRDSAIQLVVSDVMMPEMDGFELCRQIKSDVEYSHIPVILLTARNTLQSKIEGLELGADAYIEKPFSPAHLEAQIASLLSNRQKVRDHFATSPAAHIRSMAISRADEAFLDKLHEIILQHLTDVNLDVEVLADKMNMSRPTLYRKIKVISDLTPHELISLTRLKKAAMLLDSGYYKVNEAAEMTGFASLNNFSRNFQKQFGILPSEYLARK</sequence>
<dbReference type="SMART" id="SM00448">
    <property type="entry name" value="REC"/>
    <property type="match status" value="1"/>
</dbReference>
<dbReference type="InterPro" id="IPR020449">
    <property type="entry name" value="Tscrpt_reg_AraC-type_HTH"/>
</dbReference>
<dbReference type="PRINTS" id="PR00032">
    <property type="entry name" value="HTHARAC"/>
</dbReference>
<name>A0A1T4LUE2_9BACT</name>
<dbReference type="Pfam" id="PF00072">
    <property type="entry name" value="Response_reg"/>
    <property type="match status" value="1"/>
</dbReference>
<evidence type="ECO:0000256" key="2">
    <source>
        <dbReference type="ARBA" id="ARBA00023015"/>
    </source>
</evidence>
<dbReference type="AlphaFoldDB" id="A0A1T4LUE2"/>
<evidence type="ECO:0000256" key="3">
    <source>
        <dbReference type="ARBA" id="ARBA00023125"/>
    </source>
</evidence>
<dbReference type="OrthoDB" id="9809670at2"/>
<dbReference type="InterPro" id="IPR009057">
    <property type="entry name" value="Homeodomain-like_sf"/>
</dbReference>
<protein>
    <submittedName>
        <fullName evidence="8">Helix-turn-helix domain-containing protein</fullName>
    </submittedName>
</protein>
<evidence type="ECO:0000313" key="8">
    <source>
        <dbReference type="EMBL" id="SJZ58359.1"/>
    </source>
</evidence>
<feature type="domain" description="HTH araC/xylS-type" evidence="6">
    <location>
        <begin position="157"/>
        <end position="256"/>
    </location>
</feature>
<dbReference type="Gene3D" id="3.40.50.2300">
    <property type="match status" value="1"/>
</dbReference>
<keyword evidence="4" id="KW-0804">Transcription</keyword>
<dbReference type="Pfam" id="PF12833">
    <property type="entry name" value="HTH_18"/>
    <property type="match status" value="1"/>
</dbReference>
<dbReference type="GO" id="GO:0043565">
    <property type="term" value="F:sequence-specific DNA binding"/>
    <property type="evidence" value="ECO:0007669"/>
    <property type="project" value="InterPro"/>
</dbReference>
<dbReference type="SUPFAM" id="SSF46689">
    <property type="entry name" value="Homeodomain-like"/>
    <property type="match status" value="1"/>
</dbReference>
<dbReference type="GO" id="GO:0003700">
    <property type="term" value="F:DNA-binding transcription factor activity"/>
    <property type="evidence" value="ECO:0007669"/>
    <property type="project" value="InterPro"/>
</dbReference>
<keyword evidence="2" id="KW-0805">Transcription regulation</keyword>
<dbReference type="STRING" id="634771.SAMN04488128_101811"/>
<dbReference type="SMART" id="SM00342">
    <property type="entry name" value="HTH_ARAC"/>
    <property type="match status" value="1"/>
</dbReference>
<dbReference type="CDD" id="cd17574">
    <property type="entry name" value="REC_OmpR"/>
    <property type="match status" value="1"/>
</dbReference>
<dbReference type="Proteomes" id="UP000190367">
    <property type="component" value="Unassembled WGS sequence"/>
</dbReference>
<dbReference type="FunFam" id="3.40.50.2300:FF:000138">
    <property type="entry name" value="Two-component system sensor histidine kinase/response regulator"/>
    <property type="match status" value="1"/>
</dbReference>
<dbReference type="EMBL" id="FUWZ01000001">
    <property type="protein sequence ID" value="SJZ58359.1"/>
    <property type="molecule type" value="Genomic_DNA"/>
</dbReference>
<evidence type="ECO:0000259" key="7">
    <source>
        <dbReference type="PROSITE" id="PS50110"/>
    </source>
</evidence>
<dbReference type="PROSITE" id="PS00041">
    <property type="entry name" value="HTH_ARAC_FAMILY_1"/>
    <property type="match status" value="1"/>
</dbReference>
<feature type="domain" description="Response regulatory" evidence="7">
    <location>
        <begin position="10"/>
        <end position="125"/>
    </location>
</feature>
<evidence type="ECO:0000256" key="1">
    <source>
        <dbReference type="ARBA" id="ARBA00022553"/>
    </source>
</evidence>
<keyword evidence="3" id="KW-0238">DNA-binding</keyword>
<dbReference type="Gene3D" id="1.10.10.60">
    <property type="entry name" value="Homeodomain-like"/>
    <property type="match status" value="1"/>
</dbReference>